<accession>A0ABY5DH34</accession>
<organism evidence="1 2">
    <name type="scientific">Candidatus Comchoanobacter bicostacola</name>
    <dbReference type="NCBI Taxonomy" id="2919598"/>
    <lineage>
        <taxon>Bacteria</taxon>
        <taxon>Pseudomonadati</taxon>
        <taxon>Pseudomonadota</taxon>
        <taxon>Gammaproteobacteria</taxon>
        <taxon>Candidatus Comchoanobacterales</taxon>
        <taxon>Candidatus Comchoanobacteraceae</taxon>
        <taxon>Candidatus Comchoanobacter</taxon>
    </lineage>
</organism>
<evidence type="ECO:0000313" key="2">
    <source>
        <dbReference type="Proteomes" id="UP001055955"/>
    </source>
</evidence>
<reference evidence="1 2" key="1">
    <citation type="journal article" date="2022" name="Nat. Microbiol.">
        <title>The microbiome of a bacterivorous marine choanoflagellate contains a resource-demanding obligate bacterial associate.</title>
        <authorList>
            <person name="Needham D.M."/>
            <person name="Poirier C."/>
            <person name="Bachy C."/>
            <person name="George E.E."/>
            <person name="Wilken S."/>
            <person name="Yung C.C.M."/>
            <person name="Limardo A.J."/>
            <person name="Morando M."/>
            <person name="Sudek L."/>
            <person name="Malmstrom R.R."/>
            <person name="Keeling P.J."/>
            <person name="Santoro A.E."/>
            <person name="Worden A.Z."/>
        </authorList>
    </citation>
    <scope>NUCLEOTIDE SEQUENCE [LARGE SCALE GENOMIC DNA]</scope>
    <source>
        <strain evidence="1 2">Comchoano-1</strain>
    </source>
</reference>
<dbReference type="EMBL" id="CP092900">
    <property type="protein sequence ID" value="UTC24078.1"/>
    <property type="molecule type" value="Genomic_DNA"/>
</dbReference>
<gene>
    <name evidence="1" type="ORF">MMH89_02405</name>
</gene>
<proteinExistence type="predicted"/>
<keyword evidence="2" id="KW-1185">Reference proteome</keyword>
<protein>
    <submittedName>
        <fullName evidence="1">Uncharacterized protein</fullName>
    </submittedName>
</protein>
<dbReference type="Proteomes" id="UP001055955">
    <property type="component" value="Chromosome"/>
</dbReference>
<name>A0ABY5DH34_9GAMM</name>
<evidence type="ECO:0000313" key="1">
    <source>
        <dbReference type="EMBL" id="UTC24078.1"/>
    </source>
</evidence>
<sequence length="86" mass="10217">MKGRKDILTEGISEIEQLADIVRLRLTLLFENKSIRLFNSLKTDEIEPPPRLPIEIREHIAHIYYYRYAVGPQLSARAHRNQFYSY</sequence>
<dbReference type="RefSeq" id="WP_258567862.1">
    <property type="nucleotide sequence ID" value="NZ_CP092900.1"/>
</dbReference>